<evidence type="ECO:0000313" key="3">
    <source>
        <dbReference type="Proteomes" id="UP000229317"/>
    </source>
</evidence>
<dbReference type="PANTHER" id="PTHR43861">
    <property type="entry name" value="TRANS-ACONITATE 2-METHYLTRANSFERASE-RELATED"/>
    <property type="match status" value="1"/>
</dbReference>
<organism evidence="2 3">
    <name type="scientific">Candidatus Portnoybacteria bacterium CG11_big_fil_rev_8_21_14_0_20_40_15</name>
    <dbReference type="NCBI Taxonomy" id="1974817"/>
    <lineage>
        <taxon>Bacteria</taxon>
        <taxon>Candidatus Portnoyibacteriota</taxon>
    </lineage>
</organism>
<comment type="caution">
    <text evidence="2">The sequence shown here is derived from an EMBL/GenBank/DDBJ whole genome shotgun (WGS) entry which is preliminary data.</text>
</comment>
<dbReference type="EMBL" id="PCVO01000060">
    <property type="protein sequence ID" value="PIQ74913.1"/>
    <property type="molecule type" value="Genomic_DNA"/>
</dbReference>
<dbReference type="InterPro" id="IPR025714">
    <property type="entry name" value="Methyltranfer_dom"/>
</dbReference>
<protein>
    <recommendedName>
        <fullName evidence="1">Methyltransferase domain-containing protein</fullName>
    </recommendedName>
</protein>
<dbReference type="SUPFAM" id="SSF53335">
    <property type="entry name" value="S-adenosyl-L-methionine-dependent methyltransferases"/>
    <property type="match status" value="1"/>
</dbReference>
<reference evidence="2 3" key="1">
    <citation type="submission" date="2017-09" db="EMBL/GenBank/DDBJ databases">
        <title>Depth-based differentiation of microbial function through sediment-hosted aquifers and enrichment of novel symbionts in the deep terrestrial subsurface.</title>
        <authorList>
            <person name="Probst A.J."/>
            <person name="Ladd B."/>
            <person name="Jarett J.K."/>
            <person name="Geller-Mcgrath D.E."/>
            <person name="Sieber C.M."/>
            <person name="Emerson J.B."/>
            <person name="Anantharaman K."/>
            <person name="Thomas B.C."/>
            <person name="Malmstrom R."/>
            <person name="Stieglmeier M."/>
            <person name="Klingl A."/>
            <person name="Woyke T."/>
            <person name="Ryan C.M."/>
            <person name="Banfield J.F."/>
        </authorList>
    </citation>
    <scope>NUCLEOTIDE SEQUENCE [LARGE SCALE GENOMIC DNA]</scope>
    <source>
        <strain evidence="2">CG11_big_fil_rev_8_21_14_0_20_40_15</strain>
    </source>
</reference>
<name>A0A2H0KRX4_9BACT</name>
<dbReference type="Pfam" id="PF13847">
    <property type="entry name" value="Methyltransf_31"/>
    <property type="match status" value="1"/>
</dbReference>
<dbReference type="Gene3D" id="3.40.50.150">
    <property type="entry name" value="Vaccinia Virus protein VP39"/>
    <property type="match status" value="1"/>
</dbReference>
<dbReference type="AlphaFoldDB" id="A0A2H0KRX4"/>
<dbReference type="CDD" id="cd02440">
    <property type="entry name" value="AdoMet_MTases"/>
    <property type="match status" value="1"/>
</dbReference>
<evidence type="ECO:0000259" key="1">
    <source>
        <dbReference type="Pfam" id="PF13847"/>
    </source>
</evidence>
<feature type="domain" description="Methyltransferase" evidence="1">
    <location>
        <begin position="29"/>
        <end position="133"/>
    </location>
</feature>
<proteinExistence type="predicted"/>
<dbReference type="PANTHER" id="PTHR43861:SF1">
    <property type="entry name" value="TRANS-ACONITATE 2-METHYLTRANSFERASE"/>
    <property type="match status" value="1"/>
</dbReference>
<dbReference type="InterPro" id="IPR029063">
    <property type="entry name" value="SAM-dependent_MTases_sf"/>
</dbReference>
<evidence type="ECO:0000313" key="2">
    <source>
        <dbReference type="EMBL" id="PIQ74913.1"/>
    </source>
</evidence>
<gene>
    <name evidence="2" type="ORF">COV84_04015</name>
</gene>
<accession>A0A2H0KRX4</accession>
<sequence>MAQGTGGFLNPQKVLNQLEIQRPSKIAHFGCGHGYFTILLSAMVGQEGKIYAIDILNDALTEVKEKALSAGIANIETLRGNLEVPGGSKLPDDSCDVVLLANILFQSNKKSDIIKEARRVLKIGGRMVIIDWQPTGKIFTSDSGWRISEQEAQRLATEQSFALDREFDAGDFHYGLIFRKF</sequence>
<dbReference type="Proteomes" id="UP000229317">
    <property type="component" value="Unassembled WGS sequence"/>
</dbReference>